<sequence length="91" mass="10458">MKVNVCYVQNYLGIMDGEDVISSLLVTTNQDRVDNWLSERLWEGKELGFQPEELPDSFFGITDYELVMSKGNEQEGYTSYGLVCRTCMVEE</sequence>
<comment type="caution">
    <text evidence="1">The sequence shown here is derived from an EMBL/GenBank/DDBJ whole genome shotgun (WGS) entry which is preliminary data.</text>
</comment>
<proteinExistence type="predicted"/>
<reference evidence="1" key="1">
    <citation type="submission" date="2020-10" db="EMBL/GenBank/DDBJ databases">
        <title>ChiBAC.</title>
        <authorList>
            <person name="Zenner C."/>
            <person name="Hitch T.C.A."/>
            <person name="Clavel T."/>
        </authorList>
    </citation>
    <scope>NUCLEOTIDE SEQUENCE</scope>
    <source>
        <strain evidence="1">DSM 107454</strain>
    </source>
</reference>
<dbReference type="RefSeq" id="WP_226393084.1">
    <property type="nucleotide sequence ID" value="NZ_JADCKB010000017.1"/>
</dbReference>
<dbReference type="EMBL" id="JADCKB010000017">
    <property type="protein sequence ID" value="MBE5040531.1"/>
    <property type="molecule type" value="Genomic_DNA"/>
</dbReference>
<organism evidence="1 2">
    <name type="scientific">Ructibacterium gallinarum</name>
    <dbReference type="NCBI Taxonomy" id="2779355"/>
    <lineage>
        <taxon>Bacteria</taxon>
        <taxon>Bacillati</taxon>
        <taxon>Bacillota</taxon>
        <taxon>Clostridia</taxon>
        <taxon>Eubacteriales</taxon>
        <taxon>Oscillospiraceae</taxon>
        <taxon>Ructibacterium</taxon>
    </lineage>
</organism>
<evidence type="ECO:0000313" key="2">
    <source>
        <dbReference type="Proteomes" id="UP000806542"/>
    </source>
</evidence>
<gene>
    <name evidence="1" type="ORF">INF28_08670</name>
</gene>
<name>A0A9D5LYU8_9FIRM</name>
<keyword evidence="2" id="KW-1185">Reference proteome</keyword>
<evidence type="ECO:0000313" key="1">
    <source>
        <dbReference type="EMBL" id="MBE5040531.1"/>
    </source>
</evidence>
<protein>
    <submittedName>
        <fullName evidence="1">Uncharacterized protein</fullName>
    </submittedName>
</protein>
<dbReference type="AlphaFoldDB" id="A0A9D5LYU8"/>
<dbReference type="Proteomes" id="UP000806542">
    <property type="component" value="Unassembled WGS sequence"/>
</dbReference>
<accession>A0A9D5LYU8</accession>